<comment type="similarity">
    <text evidence="2 7">Belongs to the glucose-6-phosphate dehydrogenase family.</text>
</comment>
<comment type="pathway">
    <text evidence="1 7">Carbohydrate degradation; pentose phosphate pathway; D-ribulose 5-phosphate from D-glucose 6-phosphate (oxidative stage): step 1/3.</text>
</comment>
<feature type="binding site" evidence="7">
    <location>
        <position position="212"/>
    </location>
    <ligand>
        <name>substrate</name>
    </ligand>
</feature>
<dbReference type="InterPro" id="IPR022675">
    <property type="entry name" value="G6P_DH_C"/>
</dbReference>
<dbReference type="PROSITE" id="PS00069">
    <property type="entry name" value="G6P_DEHYDROGENASE"/>
    <property type="match status" value="1"/>
</dbReference>
<keyword evidence="5 7" id="KW-0560">Oxidoreductase</keyword>
<evidence type="ECO:0000256" key="6">
    <source>
        <dbReference type="ARBA" id="ARBA00023277"/>
    </source>
</evidence>
<comment type="caution">
    <text evidence="7">Lacks conserved residue(s) required for the propagation of feature annotation.</text>
</comment>
<dbReference type="GO" id="GO:0006006">
    <property type="term" value="P:glucose metabolic process"/>
    <property type="evidence" value="ECO:0007669"/>
    <property type="project" value="UniProtKB-KW"/>
</dbReference>
<dbReference type="GO" id="GO:0009051">
    <property type="term" value="P:pentose-phosphate shunt, oxidative branch"/>
    <property type="evidence" value="ECO:0007669"/>
    <property type="project" value="TreeGrafter"/>
</dbReference>
<dbReference type="PANTHER" id="PTHR23429:SF0">
    <property type="entry name" value="GLUCOSE-6-PHOSPHATE 1-DEHYDROGENASE"/>
    <property type="match status" value="1"/>
</dbReference>
<dbReference type="PANTHER" id="PTHR23429">
    <property type="entry name" value="GLUCOSE-6-PHOSPHATE 1-DEHYDROGENASE G6PD"/>
    <property type="match status" value="1"/>
</dbReference>
<dbReference type="InterPro" id="IPR019796">
    <property type="entry name" value="G6P_DH_AS"/>
</dbReference>
<feature type="binding site" evidence="7">
    <location>
        <position position="336"/>
    </location>
    <ligand>
        <name>substrate</name>
    </ligand>
</feature>
<dbReference type="SUPFAM" id="SSF55347">
    <property type="entry name" value="Glyceraldehyde-3-phosphate dehydrogenase-like, C-terminal domain"/>
    <property type="match status" value="1"/>
</dbReference>
<organism evidence="10 11">
    <name type="scientific">Buchnera aphidicola</name>
    <name type="common">Cinara cf. splendens/pseudotsugae 3390</name>
    <dbReference type="NCBI Taxonomy" id="2518980"/>
    <lineage>
        <taxon>Bacteria</taxon>
        <taxon>Pseudomonadati</taxon>
        <taxon>Pseudomonadota</taxon>
        <taxon>Gammaproteobacteria</taxon>
        <taxon>Enterobacterales</taxon>
        <taxon>Erwiniaceae</taxon>
        <taxon>Buchnera</taxon>
    </lineage>
</organism>
<evidence type="ECO:0000256" key="2">
    <source>
        <dbReference type="ARBA" id="ARBA00009975"/>
    </source>
</evidence>
<feature type="binding site" evidence="7">
    <location>
        <position position="174"/>
    </location>
    <ligand>
        <name>substrate</name>
    </ligand>
</feature>
<proteinExistence type="inferred from homology"/>
<comment type="function">
    <text evidence="7">Catalyzes the oxidation of glucose 6-phosphate to 6-phosphogluconolactone.</text>
</comment>
<dbReference type="PIRSF" id="PIRSF000110">
    <property type="entry name" value="G6PD"/>
    <property type="match status" value="1"/>
</dbReference>
<evidence type="ECO:0000259" key="9">
    <source>
        <dbReference type="Pfam" id="PF02781"/>
    </source>
</evidence>
<dbReference type="HAMAP" id="MF_00966">
    <property type="entry name" value="G6PD"/>
    <property type="match status" value="1"/>
</dbReference>
<dbReference type="InterPro" id="IPR022674">
    <property type="entry name" value="G6P_DH_NAD-bd"/>
</dbReference>
<dbReference type="EC" id="1.1.1.49" evidence="7"/>
<dbReference type="EMBL" id="LR217692">
    <property type="protein sequence ID" value="VFP77789.1"/>
    <property type="molecule type" value="Genomic_DNA"/>
</dbReference>
<dbReference type="OrthoDB" id="9802739at2"/>
<feature type="binding site" evidence="7">
    <location>
        <position position="341"/>
    </location>
    <ligand>
        <name>substrate</name>
    </ligand>
</feature>
<evidence type="ECO:0000256" key="5">
    <source>
        <dbReference type="ARBA" id="ARBA00023002"/>
    </source>
</evidence>
<dbReference type="InterPro" id="IPR036291">
    <property type="entry name" value="NAD(P)-bd_dom_sf"/>
</dbReference>
<dbReference type="RefSeq" id="WP_154060816.1">
    <property type="nucleotide sequence ID" value="NZ_LR217692.1"/>
</dbReference>
<accession>A0A451CWR1</accession>
<sequence>MLLKKNYDLIIFGATGDLAQRKLFPALYQLEKKKYLVSSIRIVGVSRTDYTIKEYLDIIYNSLKKFLNENIQSSVWKSFKKRLIFITIDINQIQDFAKLIPYFKKKNSTIINYLAVSSDIFEKIFEGLSSVKLNTLNSKIVVEKPIGKSLSTFSIIEKSIKKYFFKKNIFRIDHYLGKKTILNLIRLKFFNPIFNKYLNKRYIDHVQITLSESIGIENRWNYFNNTGQIIDMVQNHMLQIISIFAMKKPKLFNRKNICNEKIKILKSLRIINQKNIHDYVSLGQYSSGNINNHIVKAYINEKTAQKNSSTETFVAIKLYIDTKKWKNIPFYIRTGKRLFKKSSKIVIFFKNQQNILFKNKYIHTTLNRMKIDLQPILDIFSKNKTKELQLNSNTTYKKNKLFGEDKQLFLKNHSLEEYERLFIEIMQDRQFLFVQQKEVIYAWKWIDPIIQAYKNCPTLLQYYNSGTWGPQSAFNLIKKDKKKWDNT</sequence>
<keyword evidence="4 7" id="KW-0521">NADP</keyword>
<evidence type="ECO:0000256" key="4">
    <source>
        <dbReference type="ARBA" id="ARBA00022857"/>
    </source>
</evidence>
<evidence type="ECO:0000256" key="1">
    <source>
        <dbReference type="ARBA" id="ARBA00004937"/>
    </source>
</evidence>
<keyword evidence="3 7" id="KW-0313">Glucose metabolism</keyword>
<dbReference type="InterPro" id="IPR001282">
    <property type="entry name" value="G6P_DH"/>
</dbReference>
<feature type="binding site" evidence="7">
    <location>
        <position position="47"/>
    </location>
    <ligand>
        <name>NADP(+)</name>
        <dbReference type="ChEBI" id="CHEBI:58349"/>
    </ligand>
</feature>
<feature type="active site" description="Proton acceptor" evidence="7">
    <location>
        <position position="236"/>
    </location>
</feature>
<dbReference type="Proteomes" id="UP000294466">
    <property type="component" value="Chromosome"/>
</dbReference>
<feature type="binding site" evidence="7">
    <location>
        <position position="144"/>
    </location>
    <ligand>
        <name>NADP(+)</name>
        <dbReference type="ChEBI" id="CHEBI:58349"/>
    </ligand>
</feature>
<dbReference type="GO" id="GO:0050661">
    <property type="term" value="F:NADP binding"/>
    <property type="evidence" value="ECO:0007669"/>
    <property type="project" value="UniProtKB-UniRule"/>
</dbReference>
<evidence type="ECO:0000313" key="10">
    <source>
        <dbReference type="EMBL" id="VFP77789.1"/>
    </source>
</evidence>
<reference evidence="10 11" key="1">
    <citation type="submission" date="2019-02" db="EMBL/GenBank/DDBJ databases">
        <authorList>
            <person name="Manzano-Marin A."/>
            <person name="Manzano-Marin A."/>
        </authorList>
    </citation>
    <scope>NUCLEOTIDE SEQUENCE [LARGE SCALE GENOMIC DNA]</scope>
    <source>
        <strain evidence="10 11">BuCisplendens/pseudotsugae</strain>
    </source>
</reference>
<dbReference type="AlphaFoldDB" id="A0A451CWR1"/>
<comment type="catalytic activity">
    <reaction evidence="7">
        <text>D-glucose 6-phosphate + NADP(+) = 6-phospho-D-glucono-1,5-lactone + NADPH + H(+)</text>
        <dbReference type="Rhea" id="RHEA:15841"/>
        <dbReference type="ChEBI" id="CHEBI:15378"/>
        <dbReference type="ChEBI" id="CHEBI:57783"/>
        <dbReference type="ChEBI" id="CHEBI:57955"/>
        <dbReference type="ChEBI" id="CHEBI:58349"/>
        <dbReference type="ChEBI" id="CHEBI:61548"/>
        <dbReference type="EC" id="1.1.1.49"/>
    </reaction>
</comment>
<feature type="binding site" evidence="7">
    <location>
        <position position="231"/>
    </location>
    <ligand>
        <name>substrate</name>
    </ligand>
</feature>
<dbReference type="UniPathway" id="UPA00115">
    <property type="reaction ID" value="UER00408"/>
</dbReference>
<dbReference type="Pfam" id="PF00479">
    <property type="entry name" value="G6PD_N"/>
    <property type="match status" value="1"/>
</dbReference>
<keyword evidence="6 7" id="KW-0119">Carbohydrate metabolism</keyword>
<evidence type="ECO:0000256" key="7">
    <source>
        <dbReference type="HAMAP-Rule" id="MF_00966"/>
    </source>
</evidence>
<dbReference type="PRINTS" id="PR00079">
    <property type="entry name" value="G6PDHDRGNASE"/>
</dbReference>
<dbReference type="Gene3D" id="3.40.50.720">
    <property type="entry name" value="NAD(P)-binding Rossmann-like Domain"/>
    <property type="match status" value="1"/>
</dbReference>
<feature type="binding site" evidence="7">
    <location>
        <begin position="89"/>
        <end position="90"/>
    </location>
    <ligand>
        <name>NADP(+)</name>
        <dbReference type="ChEBI" id="CHEBI:58349"/>
    </ligand>
</feature>
<dbReference type="Gene3D" id="3.30.360.10">
    <property type="entry name" value="Dihydrodipicolinate Reductase, domain 2"/>
    <property type="match status" value="1"/>
</dbReference>
<dbReference type="SUPFAM" id="SSF51735">
    <property type="entry name" value="NAD(P)-binding Rossmann-fold domains"/>
    <property type="match status" value="1"/>
</dbReference>
<dbReference type="GO" id="GO:0004345">
    <property type="term" value="F:glucose-6-phosphate dehydrogenase activity"/>
    <property type="evidence" value="ECO:0007669"/>
    <property type="project" value="UniProtKB-UniRule"/>
</dbReference>
<feature type="domain" description="Glucose-6-phosphate dehydrogenase C-terminal" evidence="9">
    <location>
        <begin position="187"/>
        <end position="484"/>
    </location>
</feature>
<name>A0A451CWR1_9GAMM</name>
<feature type="binding site" evidence="7">
    <location>
        <position position="178"/>
    </location>
    <ligand>
        <name>substrate</name>
    </ligand>
</feature>
<evidence type="ECO:0000259" key="8">
    <source>
        <dbReference type="Pfam" id="PF00479"/>
    </source>
</evidence>
<gene>
    <name evidence="7 10" type="primary">zwf</name>
    <name evidence="10" type="ORF">BUCISPPS3390_211</name>
</gene>
<protein>
    <recommendedName>
        <fullName evidence="7">Glucose-6-phosphate 1-dehydrogenase</fullName>
        <shortName evidence="7">G6PD</shortName>
        <ecNumber evidence="7">1.1.1.49</ecNumber>
    </recommendedName>
</protein>
<dbReference type="Pfam" id="PF02781">
    <property type="entry name" value="G6PD_C"/>
    <property type="match status" value="1"/>
</dbReference>
<dbReference type="GO" id="GO:0005829">
    <property type="term" value="C:cytosol"/>
    <property type="evidence" value="ECO:0007669"/>
    <property type="project" value="TreeGrafter"/>
</dbReference>
<evidence type="ECO:0000256" key="3">
    <source>
        <dbReference type="ARBA" id="ARBA00022526"/>
    </source>
</evidence>
<feature type="domain" description="Glucose-6-phosphate dehydrogenase NAD-binding" evidence="8">
    <location>
        <begin position="10"/>
        <end position="183"/>
    </location>
</feature>
<evidence type="ECO:0000313" key="11">
    <source>
        <dbReference type="Proteomes" id="UP000294466"/>
    </source>
</evidence>
<dbReference type="NCBIfam" id="TIGR00871">
    <property type="entry name" value="zwf"/>
    <property type="match status" value="1"/>
</dbReference>